<dbReference type="EMBL" id="JAULJQ010000010">
    <property type="protein sequence ID" value="MDO2409981.1"/>
    <property type="molecule type" value="Genomic_DNA"/>
</dbReference>
<dbReference type="InterPro" id="IPR043732">
    <property type="entry name" value="DUF5675"/>
</dbReference>
<feature type="domain" description="DUF5675" evidence="1">
    <location>
        <begin position="2"/>
        <end position="116"/>
    </location>
</feature>
<sequence length="136" mass="15840">MKLTRFKENEIGTWGVLEFDGFKCYTFEPVGADEVRSGLDKRVPAGGYNMRWHNSPRFKRRLPHIYNKQVPQARYILIHSGNLPEHTEGCILLGFNYDARGVWNSRAALDEFMAKLRSMYKDDLSPVKLEIINDFK</sequence>
<evidence type="ECO:0000259" key="1">
    <source>
        <dbReference type="Pfam" id="PF18925"/>
    </source>
</evidence>
<comment type="caution">
    <text evidence="2">The sequence shown here is derived from an EMBL/GenBank/DDBJ whole genome shotgun (WGS) entry which is preliminary data.</text>
</comment>
<dbReference type="Proteomes" id="UP001171111">
    <property type="component" value="Unassembled WGS sequence"/>
</dbReference>
<accession>A0ABT8T8B5</accession>
<name>A0ABT8T8B5_9BACT</name>
<proteinExistence type="predicted"/>
<gene>
    <name evidence="2" type="ORF">Q2362_07780</name>
</gene>
<evidence type="ECO:0000313" key="3">
    <source>
        <dbReference type="Proteomes" id="UP001171111"/>
    </source>
</evidence>
<evidence type="ECO:0000313" key="2">
    <source>
        <dbReference type="EMBL" id="MDO2409981.1"/>
    </source>
</evidence>
<keyword evidence="3" id="KW-1185">Reference proteome</keyword>
<organism evidence="2 3">
    <name type="scientific">Campylobacter magnus</name>
    <dbReference type="NCBI Taxonomy" id="3026462"/>
    <lineage>
        <taxon>Bacteria</taxon>
        <taxon>Pseudomonadati</taxon>
        <taxon>Campylobacterota</taxon>
        <taxon>Epsilonproteobacteria</taxon>
        <taxon>Campylobacterales</taxon>
        <taxon>Campylobacteraceae</taxon>
        <taxon>Campylobacter</taxon>
    </lineage>
</organism>
<protein>
    <submittedName>
        <fullName evidence="2">DUF5675 family protein</fullName>
    </submittedName>
</protein>
<reference evidence="2 3" key="1">
    <citation type="submission" date="2023-06" db="EMBL/GenBank/DDBJ databases">
        <title>Campylobacter magnum sp. nov., isolated from cecal contents of domestic pigs (Sus scrofa domesticus).</title>
        <authorList>
            <person name="Papic B."/>
            <person name="Gruntar I."/>
        </authorList>
    </citation>
    <scope>NUCLEOTIDE SEQUENCE [LARGE SCALE GENOMIC DNA]</scope>
    <source>
        <strain evidence="3">34484-21</strain>
    </source>
</reference>
<dbReference type="RefSeq" id="WP_302244753.1">
    <property type="nucleotide sequence ID" value="NZ_JAULJQ010000010.1"/>
</dbReference>
<dbReference type="Pfam" id="PF18925">
    <property type="entry name" value="DUF5675"/>
    <property type="match status" value="1"/>
</dbReference>